<protein>
    <recommendedName>
        <fullName evidence="4">Sushi domain-containing protein</fullName>
    </recommendedName>
</protein>
<proteinExistence type="predicted"/>
<dbReference type="PROSITE" id="PS50923">
    <property type="entry name" value="SUSHI"/>
    <property type="match status" value="2"/>
</dbReference>
<evidence type="ECO:0000256" key="3">
    <source>
        <dbReference type="SAM" id="MobiDB-lite"/>
    </source>
</evidence>
<comment type="caution">
    <text evidence="2">Lacks conserved residue(s) required for the propagation of feature annotation.</text>
</comment>
<comment type="caution">
    <text evidence="5">The sequence shown here is derived from an EMBL/GenBank/DDBJ whole genome shotgun (WGS) entry which is preliminary data.</text>
</comment>
<gene>
    <name evidence="5" type="ORF">MNOR_LOCUS2081</name>
</gene>
<feature type="compositionally biased region" description="Polar residues" evidence="3">
    <location>
        <begin position="1"/>
        <end position="14"/>
    </location>
</feature>
<reference evidence="5 6" key="1">
    <citation type="submission" date="2024-05" db="EMBL/GenBank/DDBJ databases">
        <authorList>
            <person name="Wallberg A."/>
        </authorList>
    </citation>
    <scope>NUCLEOTIDE SEQUENCE [LARGE SCALE GENOMIC DNA]</scope>
</reference>
<sequence length="175" mass="19914">GMNCSSDPPTAPSDTESDWDGRNITFGATVQYSCPKVGWGFPDNGYNRRHVECDSDMEWKPSVIPACVELPCPDRPPAAPQHGYYLYSLEKTTYNCSGAYEFAEEYEVFNATCISGLWEPQQIPPCQARQCKTDPPKAISKMHQVWHNKKRSVGTVVNYKCYLNRLTWELNLQHQ</sequence>
<name>A0AAV2PPH9_MEGNR</name>
<evidence type="ECO:0000313" key="5">
    <source>
        <dbReference type="EMBL" id="CAL4061331.1"/>
    </source>
</evidence>
<feature type="non-terminal residue" evidence="5">
    <location>
        <position position="175"/>
    </location>
</feature>
<evidence type="ECO:0000313" key="6">
    <source>
        <dbReference type="Proteomes" id="UP001497623"/>
    </source>
</evidence>
<dbReference type="Proteomes" id="UP001497623">
    <property type="component" value="Unassembled WGS sequence"/>
</dbReference>
<feature type="region of interest" description="Disordered" evidence="3">
    <location>
        <begin position="1"/>
        <end position="20"/>
    </location>
</feature>
<keyword evidence="2" id="KW-0768">Sushi</keyword>
<feature type="non-terminal residue" evidence="5">
    <location>
        <position position="1"/>
    </location>
</feature>
<evidence type="ECO:0000256" key="1">
    <source>
        <dbReference type="ARBA" id="ARBA00023157"/>
    </source>
</evidence>
<keyword evidence="1" id="KW-1015">Disulfide bond</keyword>
<organism evidence="5 6">
    <name type="scientific">Meganyctiphanes norvegica</name>
    <name type="common">Northern krill</name>
    <name type="synonym">Thysanopoda norvegica</name>
    <dbReference type="NCBI Taxonomy" id="48144"/>
    <lineage>
        <taxon>Eukaryota</taxon>
        <taxon>Metazoa</taxon>
        <taxon>Ecdysozoa</taxon>
        <taxon>Arthropoda</taxon>
        <taxon>Crustacea</taxon>
        <taxon>Multicrustacea</taxon>
        <taxon>Malacostraca</taxon>
        <taxon>Eumalacostraca</taxon>
        <taxon>Eucarida</taxon>
        <taxon>Euphausiacea</taxon>
        <taxon>Euphausiidae</taxon>
        <taxon>Meganyctiphanes</taxon>
    </lineage>
</organism>
<feature type="domain" description="Sushi" evidence="4">
    <location>
        <begin position="2"/>
        <end position="69"/>
    </location>
</feature>
<dbReference type="InterPro" id="IPR000436">
    <property type="entry name" value="Sushi_SCR_CCP_dom"/>
</dbReference>
<dbReference type="AlphaFoldDB" id="A0AAV2PPH9"/>
<evidence type="ECO:0000259" key="4">
    <source>
        <dbReference type="PROSITE" id="PS50923"/>
    </source>
</evidence>
<evidence type="ECO:0000256" key="2">
    <source>
        <dbReference type="PROSITE-ProRule" id="PRU00302"/>
    </source>
</evidence>
<feature type="domain" description="Sushi" evidence="4">
    <location>
        <begin position="70"/>
        <end position="128"/>
    </location>
</feature>
<dbReference type="SMART" id="SM00032">
    <property type="entry name" value="CCP"/>
    <property type="match status" value="2"/>
</dbReference>
<dbReference type="EMBL" id="CAXKWB010000602">
    <property type="protein sequence ID" value="CAL4061331.1"/>
    <property type="molecule type" value="Genomic_DNA"/>
</dbReference>
<keyword evidence="6" id="KW-1185">Reference proteome</keyword>
<accession>A0AAV2PPH9</accession>